<dbReference type="PANTHER" id="PTHR39184:SF1">
    <property type="entry name" value="PBSX PHAGE TERMINASE LARGE SUBUNIT"/>
    <property type="match status" value="1"/>
</dbReference>
<accession>A0ABX1L579</accession>
<dbReference type="InterPro" id="IPR035412">
    <property type="entry name" value="Terminase_L_N"/>
</dbReference>
<protein>
    <submittedName>
        <fullName evidence="3">PBSX family phage terminase large subunit</fullName>
    </submittedName>
</protein>
<organism evidence="3 4">
    <name type="scientific">Secundilactobacillus angelensis</name>
    <dbReference type="NCBI Taxonomy" id="2722706"/>
    <lineage>
        <taxon>Bacteria</taxon>
        <taxon>Bacillati</taxon>
        <taxon>Bacillota</taxon>
        <taxon>Bacilli</taxon>
        <taxon>Lactobacillales</taxon>
        <taxon>Lactobacillaceae</taxon>
        <taxon>Secundilactobacillus</taxon>
    </lineage>
</organism>
<dbReference type="InterPro" id="IPR027417">
    <property type="entry name" value="P-loop_NTPase"/>
</dbReference>
<dbReference type="EMBL" id="JAAXLJ010000026">
    <property type="protein sequence ID" value="NLR19431.1"/>
    <property type="molecule type" value="Genomic_DNA"/>
</dbReference>
<evidence type="ECO:0000259" key="1">
    <source>
        <dbReference type="Pfam" id="PF04466"/>
    </source>
</evidence>
<dbReference type="Gene3D" id="3.30.420.280">
    <property type="match status" value="1"/>
</dbReference>
<name>A0ABX1L579_9LACO</name>
<dbReference type="InterPro" id="IPR052380">
    <property type="entry name" value="Viral_DNA_packaging_terminase"/>
</dbReference>
<dbReference type="Pfam" id="PF17288">
    <property type="entry name" value="Terminase_3C"/>
    <property type="match status" value="1"/>
</dbReference>
<reference evidence="3 4" key="1">
    <citation type="submission" date="2020-04" db="EMBL/GenBank/DDBJ databases">
        <title>A novel species of genus Lactobacillus that was isolated from fermented food Zha-chili.</title>
        <authorList>
            <person name="Zhang Z."/>
        </authorList>
    </citation>
    <scope>NUCLEOTIDE SEQUENCE [LARGE SCALE GENOMIC DNA]</scope>
    <source>
        <strain evidence="4">HBUAS51383</strain>
    </source>
</reference>
<feature type="domain" description="Phage terminase large subunit N-terminal" evidence="1">
    <location>
        <begin position="29"/>
        <end position="237"/>
    </location>
</feature>
<evidence type="ECO:0000313" key="4">
    <source>
        <dbReference type="Proteomes" id="UP000763447"/>
    </source>
</evidence>
<dbReference type="Proteomes" id="UP000763447">
    <property type="component" value="Unassembled WGS sequence"/>
</dbReference>
<dbReference type="PANTHER" id="PTHR39184">
    <property type="match status" value="1"/>
</dbReference>
<dbReference type="NCBIfam" id="TIGR01547">
    <property type="entry name" value="phage_term_2"/>
    <property type="match status" value="1"/>
</dbReference>
<evidence type="ECO:0000259" key="2">
    <source>
        <dbReference type="Pfam" id="PF17288"/>
    </source>
</evidence>
<gene>
    <name evidence="3" type="ORF">HC026_11055</name>
</gene>
<sequence>MMMTTKTIIKTSQIINPHFKYLWTTKRPYIIAKGGRGSFKSSTISLKLVMMMKRHIQHGHKANVVCVRENTVNLRDSVYSQIRWAIDMLNMSDDFIYSVSPMRITDRRTGSSFYFYGGDKPEKLKSNTIQNVIALWFEEAANFKSAEVFDQTIPTFIRQKSPWVDQVKVYYSYNPPRNPYAWINEWIAQCEQDDAYFIDTSTYLDDQLGITTEQQLKLIETYKQNDSDYYRWLYLGEVIGLGTNVYNMNLFHPLQQLLDDDPIQRIAFAVDAGHINSATTCLCVGVTSKGKTILLNTYYYSPEHQTRKKAPSDLVPEIEAFEKRMHEQYPVRVLKRTIDSAEGALRNEFVKEYNEYWHGVAKSDEATMIDYVSSLLAQGRVYYLDIPTNKIFVEQHQQYQWDEKTVHSDEPKVVKENDHTVDAFKYFAIDNARELGLKQGKAIPKAKPAYIH</sequence>
<keyword evidence="4" id="KW-1185">Reference proteome</keyword>
<feature type="domain" description="Phage terminase large subunit C-terminal" evidence="2">
    <location>
        <begin position="271"/>
        <end position="426"/>
    </location>
</feature>
<proteinExistence type="predicted"/>
<evidence type="ECO:0000313" key="3">
    <source>
        <dbReference type="EMBL" id="NLR19431.1"/>
    </source>
</evidence>
<dbReference type="InterPro" id="IPR006437">
    <property type="entry name" value="Phage_terminase_lsu"/>
</dbReference>
<dbReference type="Gene3D" id="3.40.50.300">
    <property type="entry name" value="P-loop containing nucleotide triphosphate hydrolases"/>
    <property type="match status" value="1"/>
</dbReference>
<dbReference type="InterPro" id="IPR035413">
    <property type="entry name" value="Terminase_L_C"/>
</dbReference>
<dbReference type="Pfam" id="PF04466">
    <property type="entry name" value="Terminase_3"/>
    <property type="match status" value="1"/>
</dbReference>
<comment type="caution">
    <text evidence="3">The sequence shown here is derived from an EMBL/GenBank/DDBJ whole genome shotgun (WGS) entry which is preliminary data.</text>
</comment>